<protein>
    <submittedName>
        <fullName evidence="1">Uncharacterized protein</fullName>
    </submittedName>
</protein>
<dbReference type="Proteomes" id="UP000239590">
    <property type="component" value="Unassembled WGS sequence"/>
</dbReference>
<comment type="caution">
    <text evidence="1">The sequence shown here is derived from an EMBL/GenBank/DDBJ whole genome shotgun (WGS) entry which is preliminary data.</text>
</comment>
<gene>
    <name evidence="1" type="ORF">C5O19_23330</name>
</gene>
<organism evidence="1 2">
    <name type="scientific">Siphonobacter curvatus</name>
    <dbReference type="NCBI Taxonomy" id="2094562"/>
    <lineage>
        <taxon>Bacteria</taxon>
        <taxon>Pseudomonadati</taxon>
        <taxon>Bacteroidota</taxon>
        <taxon>Cytophagia</taxon>
        <taxon>Cytophagales</taxon>
        <taxon>Cytophagaceae</taxon>
        <taxon>Siphonobacter</taxon>
    </lineage>
</organism>
<sequence>MMFKHKLFIREIKTFKGPIFKIFINASLFLVRKNAVLPEQNRIFNKESKIAFLFFGIRNN</sequence>
<accession>A0A2S7IFV4</accession>
<dbReference type="EMBL" id="PTRA01000007">
    <property type="protein sequence ID" value="PQA54102.1"/>
    <property type="molecule type" value="Genomic_DNA"/>
</dbReference>
<reference evidence="2" key="1">
    <citation type="submission" date="2018-02" db="EMBL/GenBank/DDBJ databases">
        <title>Genome sequencing of Solimonas sp. HR-BB.</title>
        <authorList>
            <person name="Lee Y."/>
            <person name="Jeon C.O."/>
        </authorList>
    </citation>
    <scope>NUCLEOTIDE SEQUENCE [LARGE SCALE GENOMIC DNA]</scope>
    <source>
        <strain evidence="2">HR-U</strain>
    </source>
</reference>
<keyword evidence="2" id="KW-1185">Reference proteome</keyword>
<evidence type="ECO:0000313" key="2">
    <source>
        <dbReference type="Proteomes" id="UP000239590"/>
    </source>
</evidence>
<proteinExistence type="predicted"/>
<name>A0A2S7IFV4_9BACT</name>
<evidence type="ECO:0000313" key="1">
    <source>
        <dbReference type="EMBL" id="PQA54102.1"/>
    </source>
</evidence>
<dbReference type="AlphaFoldDB" id="A0A2S7IFV4"/>